<keyword evidence="1" id="KW-0812">Transmembrane</keyword>
<dbReference type="RefSeq" id="WP_125020229.1">
    <property type="nucleotide sequence ID" value="NZ_RQVQ01000058.1"/>
</dbReference>
<dbReference type="EMBL" id="RQVQ01000058">
    <property type="protein sequence ID" value="RRJ87354.1"/>
    <property type="molecule type" value="Genomic_DNA"/>
</dbReference>
<proteinExistence type="predicted"/>
<keyword evidence="1" id="KW-0472">Membrane</keyword>
<reference evidence="2 3" key="1">
    <citation type="submission" date="2018-11" db="EMBL/GenBank/DDBJ databases">
        <title>Flavobacterium sp. nov., YIM 102701-2 draft genome.</title>
        <authorList>
            <person name="Li G."/>
            <person name="Jiang Y."/>
        </authorList>
    </citation>
    <scope>NUCLEOTIDE SEQUENCE [LARGE SCALE GENOMIC DNA]</scope>
    <source>
        <strain evidence="2 3">YIM 102701-2</strain>
    </source>
</reference>
<dbReference type="AlphaFoldDB" id="A0A3P3VXZ0"/>
<sequence length="249" mass="29013">MKIKYFEYIVMYLSVFLVCVLIGIAGRLILIEKGADAYTANVFFWISIGFGILLFAILSLFLNELVVRLLKFLFKNKATESATDQISEEGNLKLTDEKRDVVVEPEFVKENIPDINIKNIRKQQQNLIINQKQNKIETVTRYVHEQFALYTSDEDLMQLCNNVTIYVEQLDFENLKPIIVKDLSTLDLYHFGWNIWNYFKVSKQDKVAEFLKITFSESLKDVEVNSIKTHLKDDDQKGIIKINDDLSCF</sequence>
<comment type="caution">
    <text evidence="2">The sequence shown here is derived from an EMBL/GenBank/DDBJ whole genome shotgun (WGS) entry which is preliminary data.</text>
</comment>
<organism evidence="2 3">
    <name type="scientific">Paenimyroides tangerinum</name>
    <dbReference type="NCBI Taxonomy" id="2488728"/>
    <lineage>
        <taxon>Bacteria</taxon>
        <taxon>Pseudomonadati</taxon>
        <taxon>Bacteroidota</taxon>
        <taxon>Flavobacteriia</taxon>
        <taxon>Flavobacteriales</taxon>
        <taxon>Flavobacteriaceae</taxon>
        <taxon>Paenimyroides</taxon>
    </lineage>
</organism>
<gene>
    <name evidence="2" type="ORF">EG240_15355</name>
</gene>
<name>A0A3P3VXZ0_9FLAO</name>
<dbReference type="Proteomes" id="UP000275719">
    <property type="component" value="Unassembled WGS sequence"/>
</dbReference>
<evidence type="ECO:0000256" key="1">
    <source>
        <dbReference type="SAM" id="Phobius"/>
    </source>
</evidence>
<feature type="transmembrane region" description="Helical" evidence="1">
    <location>
        <begin position="42"/>
        <end position="67"/>
    </location>
</feature>
<feature type="transmembrane region" description="Helical" evidence="1">
    <location>
        <begin position="9"/>
        <end position="30"/>
    </location>
</feature>
<keyword evidence="3" id="KW-1185">Reference proteome</keyword>
<keyword evidence="1" id="KW-1133">Transmembrane helix</keyword>
<evidence type="ECO:0000313" key="2">
    <source>
        <dbReference type="EMBL" id="RRJ87354.1"/>
    </source>
</evidence>
<evidence type="ECO:0000313" key="3">
    <source>
        <dbReference type="Proteomes" id="UP000275719"/>
    </source>
</evidence>
<evidence type="ECO:0008006" key="4">
    <source>
        <dbReference type="Google" id="ProtNLM"/>
    </source>
</evidence>
<protein>
    <recommendedName>
        <fullName evidence="4">Mobilization protein</fullName>
    </recommendedName>
</protein>
<accession>A0A3P3VXZ0</accession>
<dbReference type="OrthoDB" id="1003899at2"/>